<name>A0A8C2K736_CYPCA</name>
<feature type="compositionally biased region" description="Polar residues" evidence="1">
    <location>
        <begin position="278"/>
        <end position="288"/>
    </location>
</feature>
<feature type="compositionally biased region" description="Basic residues" evidence="1">
    <location>
        <begin position="514"/>
        <end position="523"/>
    </location>
</feature>
<evidence type="ECO:0000313" key="4">
    <source>
        <dbReference type="Proteomes" id="UP000694701"/>
    </source>
</evidence>
<dbReference type="InterPro" id="IPR019391">
    <property type="entry name" value="Storkhead-box_WHD"/>
</dbReference>
<feature type="compositionally biased region" description="Basic and acidic residues" evidence="1">
    <location>
        <begin position="854"/>
        <end position="871"/>
    </location>
</feature>
<feature type="compositionally biased region" description="Polar residues" evidence="1">
    <location>
        <begin position="197"/>
        <end position="211"/>
    </location>
</feature>
<feature type="compositionally biased region" description="Polar residues" evidence="1">
    <location>
        <begin position="711"/>
        <end position="721"/>
    </location>
</feature>
<feature type="compositionally biased region" description="Polar residues" evidence="1">
    <location>
        <begin position="805"/>
        <end position="817"/>
    </location>
</feature>
<feature type="compositionally biased region" description="Basic residues" evidence="1">
    <location>
        <begin position="400"/>
        <end position="424"/>
    </location>
</feature>
<feature type="compositionally biased region" description="Basic and acidic residues" evidence="1">
    <location>
        <begin position="755"/>
        <end position="767"/>
    </location>
</feature>
<feature type="compositionally biased region" description="Polar residues" evidence="1">
    <location>
        <begin position="936"/>
        <end position="963"/>
    </location>
</feature>
<dbReference type="PANTHER" id="PTHR22437:SF2">
    <property type="entry name" value="STORKHEAD-BOX PROTEIN 2"/>
    <property type="match status" value="1"/>
</dbReference>
<feature type="compositionally biased region" description="Pro residues" evidence="1">
    <location>
        <begin position="256"/>
        <end position="270"/>
    </location>
</feature>
<feature type="compositionally biased region" description="Basic and acidic residues" evidence="1">
    <location>
        <begin position="524"/>
        <end position="546"/>
    </location>
</feature>
<feature type="compositionally biased region" description="Basic and acidic residues" evidence="1">
    <location>
        <begin position="564"/>
        <end position="581"/>
    </location>
</feature>
<feature type="compositionally biased region" description="Acidic residues" evidence="1">
    <location>
        <begin position="844"/>
        <end position="853"/>
    </location>
</feature>
<protein>
    <submittedName>
        <fullName evidence="3">Storkhead box 2a</fullName>
    </submittedName>
</protein>
<feature type="region of interest" description="Disordered" evidence="1">
    <location>
        <begin position="782"/>
        <end position="1007"/>
    </location>
</feature>
<dbReference type="GO" id="GO:0005634">
    <property type="term" value="C:nucleus"/>
    <property type="evidence" value="ECO:0007669"/>
    <property type="project" value="TreeGrafter"/>
</dbReference>
<feature type="region of interest" description="Disordered" evidence="1">
    <location>
        <begin position="384"/>
        <end position="437"/>
    </location>
</feature>
<feature type="compositionally biased region" description="Gly residues" evidence="1">
    <location>
        <begin position="742"/>
        <end position="754"/>
    </location>
</feature>
<proteinExistence type="predicted"/>
<feature type="compositionally biased region" description="Low complexity" evidence="1">
    <location>
        <begin position="926"/>
        <end position="935"/>
    </location>
</feature>
<dbReference type="Pfam" id="PF10264">
    <property type="entry name" value="WHD_Storkhead"/>
    <property type="match status" value="1"/>
</dbReference>
<dbReference type="Ensembl" id="ENSCCRT00020114245.1">
    <property type="protein sequence ID" value="ENSCCRP00020104583.1"/>
    <property type="gene ID" value="ENSCCRG00020047761.1"/>
</dbReference>
<feature type="compositionally biased region" description="Basic and acidic residues" evidence="1">
    <location>
        <begin position="885"/>
        <end position="898"/>
    </location>
</feature>
<feature type="compositionally biased region" description="Basic and acidic residues" evidence="1">
    <location>
        <begin position="213"/>
        <end position="234"/>
    </location>
</feature>
<dbReference type="GO" id="GO:0006357">
    <property type="term" value="P:regulation of transcription by RNA polymerase II"/>
    <property type="evidence" value="ECO:0007669"/>
    <property type="project" value="InterPro"/>
</dbReference>
<dbReference type="PANTHER" id="PTHR22437">
    <property type="entry name" value="WINGED HELIX DOMAIN-CONTAINING PROTEIN"/>
    <property type="match status" value="1"/>
</dbReference>
<evidence type="ECO:0000259" key="2">
    <source>
        <dbReference type="Pfam" id="PF10264"/>
    </source>
</evidence>
<feature type="region of interest" description="Disordered" evidence="1">
    <location>
        <begin position="503"/>
        <end position="583"/>
    </location>
</feature>
<dbReference type="GO" id="GO:0005737">
    <property type="term" value="C:cytoplasm"/>
    <property type="evidence" value="ECO:0007669"/>
    <property type="project" value="TreeGrafter"/>
</dbReference>
<evidence type="ECO:0000256" key="1">
    <source>
        <dbReference type="SAM" id="MobiDB-lite"/>
    </source>
</evidence>
<feature type="region of interest" description="Disordered" evidence="1">
    <location>
        <begin position="163"/>
        <end position="305"/>
    </location>
</feature>
<sequence length="1007" mass="111937">MEKFLQIAPHSLAIVLSRVSVEEAAAVTEKLQHHHTGYEIFADFKAENMQHFWNKKVTDAISETFFLGWIDEHVLLIQGKEDHLEVLREGWTRRALKPPRGFEIKCIGVPTPSPEILRHTLNMLVRERKIYPTPEGYFIVTPQTYFITPSLIRTNSKWYHLDERHPERQQQQQQQQQQLQQQQQQQQQQQPPPQQQCTSPQSGTITPSTSGCVRERPNPKNHCDSYNAYRDEVPSIHTSTIQRKSPKEPKGDPPSYLQPPQAPPAIQHPPDPTDKSKSMTANFSYKTDTLTKKKEGSGGGSSERQSKKFGLKLFRLSLKKDKTKQLATFSAQFPPEEWPLRDEDTPSAAAIPREVEMEIIRRINPDLTVENVARHTAVMKRLEEERAQRCKASSSAQHSARSRRSRGHRRVPHGKSRSHSKTRASRGDPSEGSNLDLPAVSLERDYRFFSHSLVRSPREGMYTVERRSGGAYLVHSNPNIAESHFPVTPEWDVSGELAKRRTEMPFPEPSRGTTHSRVHRSHSHTQDRKSRNERPDKAKERSRSMDNSKGPLGGGSSMLGTAEDYDRSPDDRSRYYTDDGTLRASSQKAPHFSCIMFSAAKFSSEMSVPDMGKMSLDESRLCSPLERNKSRDSLPAYSDLKALSPKPLADDYLQCNTSNETILTAPLPLGKSDHDTLTPSDGIRKGSPADQQTPHLTSPHPLEYKEDSSTKGHNGSGKPTPSQTPEPIPNGRLIQHQHNTDPGGGGGGGSTGGGVDKRKEIFSKDTLFKPPLNVLTVSYVDSGYSKSGTLRKTPHMKSSEVLDTLETQQPSNSTPLSASAPAPTGTEQVAPSTSEAAFDYYNVSDDDDEEEAEEASHKEAAPTEAKGRAGAEDGGGDGGTMQWLLEREKERDLQRKFENNLTLLSPKESENNNSQKSAHSARLDSMDSSSVTVDSGFNSPRTRESLASNTSSIVESNRRQNPALSPGHMGTTSIGPPFSFRAIPEPPTTQPEKLQKSPNCLASITSV</sequence>
<feature type="compositionally biased region" description="Polar residues" evidence="1">
    <location>
        <begin position="990"/>
        <end position="1007"/>
    </location>
</feature>
<feature type="domain" description="Winged helix Storkhead-box1" evidence="2">
    <location>
        <begin position="106"/>
        <end position="142"/>
    </location>
</feature>
<reference evidence="3" key="1">
    <citation type="submission" date="2025-08" db="UniProtKB">
        <authorList>
            <consortium name="Ensembl"/>
        </authorList>
    </citation>
    <scope>IDENTIFICATION</scope>
</reference>
<organism evidence="3 4">
    <name type="scientific">Cyprinus carpio</name>
    <name type="common">Common carp</name>
    <dbReference type="NCBI Taxonomy" id="7962"/>
    <lineage>
        <taxon>Eukaryota</taxon>
        <taxon>Metazoa</taxon>
        <taxon>Chordata</taxon>
        <taxon>Craniata</taxon>
        <taxon>Vertebrata</taxon>
        <taxon>Euteleostomi</taxon>
        <taxon>Actinopterygii</taxon>
        <taxon>Neopterygii</taxon>
        <taxon>Teleostei</taxon>
        <taxon>Ostariophysi</taxon>
        <taxon>Cypriniformes</taxon>
        <taxon>Cyprinidae</taxon>
        <taxon>Cyprininae</taxon>
        <taxon>Cyprinus</taxon>
    </lineage>
</organism>
<feature type="compositionally biased region" description="Polar residues" evidence="1">
    <location>
        <begin position="825"/>
        <end position="835"/>
    </location>
</feature>
<evidence type="ECO:0000313" key="3">
    <source>
        <dbReference type="Ensembl" id="ENSCCRP00020104583.1"/>
    </source>
</evidence>
<feature type="compositionally biased region" description="Low complexity" evidence="1">
    <location>
        <begin position="169"/>
        <end position="189"/>
    </location>
</feature>
<dbReference type="InterPro" id="IPR040126">
    <property type="entry name" value="STOX1/2"/>
</dbReference>
<gene>
    <name evidence="3" type="primary">LOC109087261</name>
</gene>
<feature type="region of interest" description="Disordered" evidence="1">
    <location>
        <begin position="664"/>
        <end position="767"/>
    </location>
</feature>
<dbReference type="Proteomes" id="UP000694701">
    <property type="component" value="Unplaced"/>
</dbReference>
<dbReference type="AlphaFoldDB" id="A0A8C2K736"/>
<accession>A0A8C2K736</accession>
<dbReference type="GO" id="GO:0000977">
    <property type="term" value="F:RNA polymerase II transcription regulatory region sequence-specific DNA binding"/>
    <property type="evidence" value="ECO:0007669"/>
    <property type="project" value="TreeGrafter"/>
</dbReference>